<accession>A0A4Y2PMZ0</accession>
<dbReference type="EMBL" id="BGPR01011490">
    <property type="protein sequence ID" value="GBN51607.1"/>
    <property type="molecule type" value="Genomic_DNA"/>
</dbReference>
<comment type="caution">
    <text evidence="1">The sequence shown here is derived from an EMBL/GenBank/DDBJ whole genome shotgun (WGS) entry which is preliminary data.</text>
</comment>
<sequence>MTKRKPDDLESEGSVKDGKINYVFTNDISIVDKASIALQRDCSNINLCIDSTTGSSPWLKPTVINTTFGPLILSDDPFFLNKNKKLILVTRYLCSVEKVTKFVTSASNARVRIIDTNIVTKYIIRDVDTDCSIVDINNELSTRKFAAAKIVRFKKKGTSDPIPIVLDDEIGKTNRTEIKIG</sequence>
<evidence type="ECO:0000313" key="1">
    <source>
        <dbReference type="EMBL" id="GBN51607.1"/>
    </source>
</evidence>
<organism evidence="1 2">
    <name type="scientific">Araneus ventricosus</name>
    <name type="common">Orbweaver spider</name>
    <name type="synonym">Epeira ventricosa</name>
    <dbReference type="NCBI Taxonomy" id="182803"/>
    <lineage>
        <taxon>Eukaryota</taxon>
        <taxon>Metazoa</taxon>
        <taxon>Ecdysozoa</taxon>
        <taxon>Arthropoda</taxon>
        <taxon>Chelicerata</taxon>
        <taxon>Arachnida</taxon>
        <taxon>Araneae</taxon>
        <taxon>Araneomorphae</taxon>
        <taxon>Entelegynae</taxon>
        <taxon>Araneoidea</taxon>
        <taxon>Araneidae</taxon>
        <taxon>Araneus</taxon>
    </lineage>
</organism>
<protein>
    <submittedName>
        <fullName evidence="1">Uncharacterized protein</fullName>
    </submittedName>
</protein>
<reference evidence="1 2" key="1">
    <citation type="journal article" date="2019" name="Sci. Rep.">
        <title>Orb-weaving spider Araneus ventricosus genome elucidates the spidroin gene catalogue.</title>
        <authorList>
            <person name="Kono N."/>
            <person name="Nakamura H."/>
            <person name="Ohtoshi R."/>
            <person name="Moran D.A.P."/>
            <person name="Shinohara A."/>
            <person name="Yoshida Y."/>
            <person name="Fujiwara M."/>
            <person name="Mori M."/>
            <person name="Tomita M."/>
            <person name="Arakawa K."/>
        </authorList>
    </citation>
    <scope>NUCLEOTIDE SEQUENCE [LARGE SCALE GENOMIC DNA]</scope>
</reference>
<dbReference type="AlphaFoldDB" id="A0A4Y2PMZ0"/>
<proteinExistence type="predicted"/>
<evidence type="ECO:0000313" key="2">
    <source>
        <dbReference type="Proteomes" id="UP000499080"/>
    </source>
</evidence>
<name>A0A4Y2PMZ0_ARAVE</name>
<dbReference type="Proteomes" id="UP000499080">
    <property type="component" value="Unassembled WGS sequence"/>
</dbReference>
<gene>
    <name evidence="1" type="ORF">AVEN_269115_1</name>
</gene>
<keyword evidence="2" id="KW-1185">Reference proteome</keyword>